<keyword evidence="2" id="KW-0804">Transcription</keyword>
<sequence length="334" mass="36687">MAAAPPPPIAEIAVLIYPRAQLGAAHGLSDLFSVANLMARNRDGTRAPQLRISHWIGREDGGVERTLDSHPGFAGEPDVVVMPPAVIAPITAEEAKPLAIWLRERHDRGATLCSVCAGAFLLGETGLLEGRPATTHWHFAEDFAARFPDARMDIDKLVIDDGDLITAGGLMAWTDLGLKLVDRLLGPTVMLETARFLLVDPPGREQRHYSLFSPRLRHGDEAVLKAQHWLQATGARDASLAAMAEKAGLEPRTFLRRFHKATGMKPTEYCQHLRVGRARDMLETTARPVEQIAWDVGYEDPGAFRKVFVKVTGLGPREYRQRFGLASVRAEDAA</sequence>
<dbReference type="CDD" id="cd03138">
    <property type="entry name" value="GATase1_AraC_2"/>
    <property type="match status" value="1"/>
</dbReference>
<dbReference type="SMART" id="SM00342">
    <property type="entry name" value="HTH_ARAC"/>
    <property type="match status" value="1"/>
</dbReference>
<dbReference type="SUPFAM" id="SSF52317">
    <property type="entry name" value="Class I glutamine amidotransferase-like"/>
    <property type="match status" value="1"/>
</dbReference>
<evidence type="ECO:0000256" key="2">
    <source>
        <dbReference type="ARBA" id="ARBA00023163"/>
    </source>
</evidence>
<evidence type="ECO:0000259" key="3">
    <source>
        <dbReference type="PROSITE" id="PS01124"/>
    </source>
</evidence>
<protein>
    <submittedName>
        <fullName evidence="4">GlxA family transcriptional regulator</fullName>
    </submittedName>
</protein>
<evidence type="ECO:0000313" key="4">
    <source>
        <dbReference type="EMBL" id="MFD1705109.1"/>
    </source>
</evidence>
<dbReference type="RefSeq" id="WP_378801161.1">
    <property type="nucleotide sequence ID" value="NZ_JBHUER010000014.1"/>
</dbReference>
<dbReference type="InterPro" id="IPR018060">
    <property type="entry name" value="HTH_AraC"/>
</dbReference>
<dbReference type="Gene3D" id="3.40.50.880">
    <property type="match status" value="1"/>
</dbReference>
<name>A0ABW4KBG1_9HYPH</name>
<evidence type="ECO:0000256" key="1">
    <source>
        <dbReference type="ARBA" id="ARBA00023015"/>
    </source>
</evidence>
<dbReference type="EMBL" id="JBHUER010000014">
    <property type="protein sequence ID" value="MFD1705109.1"/>
    <property type="molecule type" value="Genomic_DNA"/>
</dbReference>
<feature type="domain" description="HTH araC/xylS-type" evidence="3">
    <location>
        <begin position="224"/>
        <end position="322"/>
    </location>
</feature>
<reference evidence="5" key="1">
    <citation type="journal article" date="2019" name="Int. J. Syst. Evol. Microbiol.">
        <title>The Global Catalogue of Microorganisms (GCM) 10K type strain sequencing project: providing services to taxonomists for standard genome sequencing and annotation.</title>
        <authorList>
            <consortium name="The Broad Institute Genomics Platform"/>
            <consortium name="The Broad Institute Genome Sequencing Center for Infectious Disease"/>
            <person name="Wu L."/>
            <person name="Ma J."/>
        </authorList>
    </citation>
    <scope>NUCLEOTIDE SEQUENCE [LARGE SCALE GENOMIC DNA]</scope>
    <source>
        <strain evidence="5">KCTC 23707</strain>
    </source>
</reference>
<dbReference type="PROSITE" id="PS01124">
    <property type="entry name" value="HTH_ARAC_FAMILY_2"/>
    <property type="match status" value="1"/>
</dbReference>
<keyword evidence="5" id="KW-1185">Reference proteome</keyword>
<proteinExistence type="predicted"/>
<organism evidence="4 5">
    <name type="scientific">Methylopila henanensis</name>
    <dbReference type="NCBI Taxonomy" id="873516"/>
    <lineage>
        <taxon>Bacteria</taxon>
        <taxon>Pseudomonadati</taxon>
        <taxon>Pseudomonadota</taxon>
        <taxon>Alphaproteobacteria</taxon>
        <taxon>Hyphomicrobiales</taxon>
        <taxon>Methylopilaceae</taxon>
        <taxon>Methylopila</taxon>
    </lineage>
</organism>
<evidence type="ECO:0000313" key="5">
    <source>
        <dbReference type="Proteomes" id="UP001597308"/>
    </source>
</evidence>
<comment type="caution">
    <text evidence="4">The sequence shown here is derived from an EMBL/GenBank/DDBJ whole genome shotgun (WGS) entry which is preliminary data.</text>
</comment>
<dbReference type="InterPro" id="IPR002818">
    <property type="entry name" value="DJ-1/PfpI"/>
</dbReference>
<dbReference type="Pfam" id="PF12833">
    <property type="entry name" value="HTH_18"/>
    <property type="match status" value="1"/>
</dbReference>
<dbReference type="Gene3D" id="1.10.10.60">
    <property type="entry name" value="Homeodomain-like"/>
    <property type="match status" value="2"/>
</dbReference>
<dbReference type="InterPro" id="IPR009057">
    <property type="entry name" value="Homeodomain-like_sf"/>
</dbReference>
<dbReference type="InterPro" id="IPR052158">
    <property type="entry name" value="INH-QAR"/>
</dbReference>
<dbReference type="PANTHER" id="PTHR43130">
    <property type="entry name" value="ARAC-FAMILY TRANSCRIPTIONAL REGULATOR"/>
    <property type="match status" value="1"/>
</dbReference>
<dbReference type="Proteomes" id="UP001597308">
    <property type="component" value="Unassembled WGS sequence"/>
</dbReference>
<dbReference type="PANTHER" id="PTHR43130:SF3">
    <property type="entry name" value="HTH-TYPE TRANSCRIPTIONAL REGULATOR RV1931C"/>
    <property type="match status" value="1"/>
</dbReference>
<keyword evidence="1" id="KW-0805">Transcription regulation</keyword>
<dbReference type="Pfam" id="PF01965">
    <property type="entry name" value="DJ-1_PfpI"/>
    <property type="match status" value="1"/>
</dbReference>
<dbReference type="SUPFAM" id="SSF46689">
    <property type="entry name" value="Homeodomain-like"/>
    <property type="match status" value="2"/>
</dbReference>
<accession>A0ABW4KBG1</accession>
<gene>
    <name evidence="4" type="ORF">ACFSCV_19050</name>
</gene>
<dbReference type="InterPro" id="IPR029062">
    <property type="entry name" value="Class_I_gatase-like"/>
</dbReference>